<sequence>MGDRQIKLPSEWNRVRVRLCAHAIAGAERGRFARHALCGGGFVVRWERRERVVAANKRGGQKAARPARGKQTCRKHLFLPVHRPYII</sequence>
<protein>
    <submittedName>
        <fullName evidence="1">Uncharacterized protein</fullName>
    </submittedName>
</protein>
<organism evidence="1 2">
    <name type="scientific">Macrosiphum euphorbiae</name>
    <name type="common">potato aphid</name>
    <dbReference type="NCBI Taxonomy" id="13131"/>
    <lineage>
        <taxon>Eukaryota</taxon>
        <taxon>Metazoa</taxon>
        <taxon>Ecdysozoa</taxon>
        <taxon>Arthropoda</taxon>
        <taxon>Hexapoda</taxon>
        <taxon>Insecta</taxon>
        <taxon>Pterygota</taxon>
        <taxon>Neoptera</taxon>
        <taxon>Paraneoptera</taxon>
        <taxon>Hemiptera</taxon>
        <taxon>Sternorrhyncha</taxon>
        <taxon>Aphidomorpha</taxon>
        <taxon>Aphidoidea</taxon>
        <taxon>Aphididae</taxon>
        <taxon>Macrosiphini</taxon>
        <taxon>Macrosiphum</taxon>
    </lineage>
</organism>
<gene>
    <name evidence="1" type="ORF">MEUPH1_LOCUS4129</name>
</gene>
<dbReference type="Proteomes" id="UP001160148">
    <property type="component" value="Unassembled WGS sequence"/>
</dbReference>
<dbReference type="EMBL" id="CARXXK010000001">
    <property type="protein sequence ID" value="CAI6347331.1"/>
    <property type="molecule type" value="Genomic_DNA"/>
</dbReference>
<evidence type="ECO:0000313" key="2">
    <source>
        <dbReference type="Proteomes" id="UP001160148"/>
    </source>
</evidence>
<name>A0AAV0VSV9_9HEMI</name>
<evidence type="ECO:0000313" key="1">
    <source>
        <dbReference type="EMBL" id="CAI6347331.1"/>
    </source>
</evidence>
<proteinExistence type="predicted"/>
<accession>A0AAV0VSV9</accession>
<dbReference type="AlphaFoldDB" id="A0AAV0VSV9"/>
<comment type="caution">
    <text evidence="1">The sequence shown here is derived from an EMBL/GenBank/DDBJ whole genome shotgun (WGS) entry which is preliminary data.</text>
</comment>
<reference evidence="1 2" key="1">
    <citation type="submission" date="2023-01" db="EMBL/GenBank/DDBJ databases">
        <authorList>
            <person name="Whitehead M."/>
        </authorList>
    </citation>
    <scope>NUCLEOTIDE SEQUENCE [LARGE SCALE GENOMIC DNA]</scope>
</reference>
<keyword evidence="2" id="KW-1185">Reference proteome</keyword>